<feature type="compositionally biased region" description="Acidic residues" evidence="1">
    <location>
        <begin position="49"/>
        <end position="67"/>
    </location>
</feature>
<dbReference type="PANTHER" id="PTHR13138">
    <property type="entry name" value="PROTEIN LIN1"/>
    <property type="match status" value="1"/>
</dbReference>
<dbReference type="GO" id="GO:0005682">
    <property type="term" value="C:U5 snRNP"/>
    <property type="evidence" value="ECO:0007669"/>
    <property type="project" value="InterPro"/>
</dbReference>
<feature type="compositionally biased region" description="Low complexity" evidence="1">
    <location>
        <begin position="211"/>
        <end position="222"/>
    </location>
</feature>
<evidence type="ECO:0000313" key="2">
    <source>
        <dbReference type="EMBL" id="MDE45831.1"/>
    </source>
</evidence>
<feature type="compositionally biased region" description="Polar residues" evidence="1">
    <location>
        <begin position="13"/>
        <end position="24"/>
    </location>
</feature>
<organism evidence="2">
    <name type="scientific">Aceria tosichella</name>
    <name type="common">wheat curl mite</name>
    <dbReference type="NCBI Taxonomy" id="561515"/>
    <lineage>
        <taxon>Eukaryota</taxon>
        <taxon>Metazoa</taxon>
        <taxon>Ecdysozoa</taxon>
        <taxon>Arthropoda</taxon>
        <taxon>Chelicerata</taxon>
        <taxon>Arachnida</taxon>
        <taxon>Acari</taxon>
        <taxon>Acariformes</taxon>
        <taxon>Trombidiformes</taxon>
        <taxon>Prostigmata</taxon>
        <taxon>Eupodina</taxon>
        <taxon>Eriophyoidea</taxon>
        <taxon>Eriophyidae</taxon>
        <taxon>Eriophyinae</taxon>
        <taxon>Aceriini</taxon>
        <taxon>Aceria</taxon>
    </lineage>
</organism>
<feature type="region of interest" description="Disordered" evidence="1">
    <location>
        <begin position="1"/>
        <end position="74"/>
    </location>
</feature>
<gene>
    <name evidence="2" type="ORF">g.24</name>
</gene>
<feature type="region of interest" description="Disordered" evidence="1">
    <location>
        <begin position="203"/>
        <end position="235"/>
    </location>
</feature>
<proteinExistence type="predicted"/>
<dbReference type="PANTHER" id="PTHR13138:SF3">
    <property type="entry name" value="CD2 ANTIGEN CYTOPLASMIC TAIL-BINDING PROTEIN 2"/>
    <property type="match status" value="1"/>
</dbReference>
<dbReference type="InterPro" id="IPR039905">
    <property type="entry name" value="CD2BP2/Lin1"/>
</dbReference>
<evidence type="ECO:0000256" key="1">
    <source>
        <dbReference type="SAM" id="MobiDB-lite"/>
    </source>
</evidence>
<reference evidence="2" key="1">
    <citation type="submission" date="2018-10" db="EMBL/GenBank/DDBJ databases">
        <title>Transcriptome assembly of Aceria tosichella (Wheat curl mite) Type 2.</title>
        <authorList>
            <person name="Scully E.D."/>
            <person name="Geib S.M."/>
            <person name="Palmer N.A."/>
            <person name="Gupta A.K."/>
            <person name="Sarath G."/>
            <person name="Tatineni S."/>
        </authorList>
    </citation>
    <scope>NUCLEOTIDE SEQUENCE</scope>
    <source>
        <strain evidence="2">LincolnNE</strain>
    </source>
</reference>
<accession>A0A6G1S6I2</accession>
<sequence>MADGADHNGATVDFQQPCSSGVNNTKKRKQPDPPEDILAREGPLTEPPIDNEYEHLDDDEDDDEDDGGCVGPAFNLKRSDYREIQEAQEKATITQYDDIKITPFNLEEELEEGEFDKAGNFIFKKKGTGDSDEEENDTWAESVNWAEVERKEREQQAKDVEMRDSKPEVSVIKRDKTVAYKEMLRLMRPDEIVKKTIQRLGNNVPKRKPFNKNAAKSKQQAAVGDLKGTQGASAEEARRKLDLMIELAHGRLEEGDIDIYQKSYEDLEEAIN</sequence>
<protein>
    <submittedName>
        <fullName evidence="2">LIN1-like protein</fullName>
    </submittedName>
</protein>
<name>A0A6G1S6I2_9ACAR</name>
<dbReference type="AlphaFoldDB" id="A0A6G1S6I2"/>
<dbReference type="EMBL" id="GGYP01001060">
    <property type="protein sequence ID" value="MDE45831.1"/>
    <property type="molecule type" value="Transcribed_RNA"/>
</dbReference>